<dbReference type="GO" id="GO:0016887">
    <property type="term" value="F:ATP hydrolysis activity"/>
    <property type="evidence" value="ECO:0007669"/>
    <property type="project" value="InterPro"/>
</dbReference>
<sequence>MRTPLWHTLPVDAVAEALQTNLQKGLSHDEATRRLAEYGPNRLEAATGRTAWRILLGQFKETMVLILLAAAVISYLIGDLKDTLVILAIVVLNAALGFFQEYRAEKAIEALQKMAVPHVHVLRDGEWQEIEATHLVPGDVIRLEAGGAVPADARLVEAVNLQVQEAALTGESVPVDKQTDPLPDPETPIGDRRNMVYMGTAVTYGRGKAIVVATGMATELGKIAAMLQSVEEEQTPLQRRMDQLGKRLAAVAIVLVALVFVLGVWRGGEVAEMLLTAISLAVAAVPEGLPAVVTIALALGARRMVQRNALIRRLPAVETLGSVTVICSDKTGTLTENRMTVTVLDVANQRIDLQTERAHTLAETPPDALPPALQLMLIGGALCNDAELRRDHSQPDRYFTVGDPTEGALVMAAVQYHLLKPDLEAEMPRVGEVPFSSERKRMSTIHRLPAQHRLLPMLDTPFVLFTKGAVDVLLPLCTHVWNADRAEPLTDDWRARIETANTDMASQGQRVLGLAFRPLTALPEPLTAETVERELIFVGLFGMIDPPRPEAKDAVAKARQAGIRTVMITGDHALTAEAIARQLGIAEPGTRTLTGRDLEQMSDEELIAIVEDVRVFARVSPEHKLRIVTALQAHRHNTAMTGDGVNDAPALKKADIGIAMGITGTDVAKEAADMILLDDNFATIVAAIEEGRTIYDNIRKFVRYLLTSNSGEIWVMLLAPLLGLPVPLLPLQILWINLVTDGLPALALGVEPPEKDVMKRPPYPPTESIFARGLWQHILWVGLLMGLLTLGVQIYALERHEAWQSMVFNTLAVAQMAHVMAIRSERESLFTLGLRSNPWMLGAVASTLVLQVLVLYWQPLQAIFETEPLTLGELVATWAVAVVIFVAVEIEKWWRRRKEG</sequence>
<dbReference type="FunFam" id="3.40.50.1000:FF:000028">
    <property type="entry name" value="Calcium-transporting P-type ATPase, putative"/>
    <property type="match status" value="1"/>
</dbReference>
<dbReference type="Proteomes" id="UP000037784">
    <property type="component" value="Unassembled WGS sequence"/>
</dbReference>
<evidence type="ECO:0000256" key="5">
    <source>
        <dbReference type="ARBA" id="ARBA00022568"/>
    </source>
</evidence>
<dbReference type="SUPFAM" id="SSF81660">
    <property type="entry name" value="Metal cation-transporting ATPase, ATP-binding domain N"/>
    <property type="match status" value="1"/>
</dbReference>
<dbReference type="SUPFAM" id="SSF56784">
    <property type="entry name" value="HAD-like"/>
    <property type="match status" value="1"/>
</dbReference>
<reference evidence="20 22" key="2">
    <citation type="submission" date="2015-07" db="EMBL/GenBank/DDBJ databases">
        <title>Whole genome sequence of Ardenticatena maritima DSM 23922.</title>
        <authorList>
            <person name="Hemp J."/>
            <person name="Ward L.M."/>
            <person name="Pace L.A."/>
            <person name="Fischer W.W."/>
        </authorList>
    </citation>
    <scope>NUCLEOTIDE SEQUENCE [LARGE SCALE GENOMIC DNA]</scope>
    <source>
        <strain evidence="20 22">110S</strain>
    </source>
</reference>
<evidence type="ECO:0000256" key="6">
    <source>
        <dbReference type="ARBA" id="ARBA00022692"/>
    </source>
</evidence>
<keyword evidence="8" id="KW-0547">Nucleotide-binding</keyword>
<feature type="transmembrane region" description="Helical" evidence="17">
    <location>
        <begin position="59"/>
        <end position="77"/>
    </location>
</feature>
<evidence type="ECO:0000256" key="15">
    <source>
        <dbReference type="ARBA" id="ARBA00023136"/>
    </source>
</evidence>
<feature type="transmembrane region" description="Helical" evidence="17">
    <location>
        <begin position="83"/>
        <end position="99"/>
    </location>
</feature>
<dbReference type="FunFam" id="3.40.50.1000:FF:000001">
    <property type="entry name" value="Phospholipid-transporting ATPase IC"/>
    <property type="match status" value="1"/>
</dbReference>
<evidence type="ECO:0000313" key="21">
    <source>
        <dbReference type="Proteomes" id="UP000037784"/>
    </source>
</evidence>
<evidence type="ECO:0000256" key="14">
    <source>
        <dbReference type="ARBA" id="ARBA00023065"/>
    </source>
</evidence>
<dbReference type="PRINTS" id="PR00120">
    <property type="entry name" value="HATPASE"/>
</dbReference>
<dbReference type="InterPro" id="IPR001757">
    <property type="entry name" value="P_typ_ATPase"/>
</dbReference>
<dbReference type="InterPro" id="IPR044492">
    <property type="entry name" value="P_typ_ATPase_HD_dom"/>
</dbReference>
<dbReference type="InterPro" id="IPR005782">
    <property type="entry name" value="P-type_ATPase_IIA"/>
</dbReference>
<keyword evidence="5" id="KW-0109">Calcium transport</keyword>
<dbReference type="PRINTS" id="PR00119">
    <property type="entry name" value="CATATPASE"/>
</dbReference>
<evidence type="ECO:0000256" key="3">
    <source>
        <dbReference type="ARBA" id="ARBA00012790"/>
    </source>
</evidence>
<dbReference type="Pfam" id="PF13246">
    <property type="entry name" value="Cation_ATPase"/>
    <property type="match status" value="1"/>
</dbReference>
<keyword evidence="4" id="KW-1003">Cell membrane</keyword>
<feature type="domain" description="Cation-transporting P-type ATPase N-terminal" evidence="18">
    <location>
        <begin position="5"/>
        <end position="79"/>
    </location>
</feature>
<dbReference type="PROSITE" id="PS00154">
    <property type="entry name" value="ATPASE_E1_E2"/>
    <property type="match status" value="1"/>
</dbReference>
<dbReference type="Pfam" id="PF08282">
    <property type="entry name" value="Hydrolase_3"/>
    <property type="match status" value="1"/>
</dbReference>
<dbReference type="InterPro" id="IPR050510">
    <property type="entry name" value="Cation_transp_ATPase_P-type"/>
</dbReference>
<dbReference type="EMBL" id="BBZA01000052">
    <property type="protein sequence ID" value="GAP62390.1"/>
    <property type="molecule type" value="Genomic_DNA"/>
</dbReference>
<dbReference type="Pfam" id="PF00689">
    <property type="entry name" value="Cation_ATPase_C"/>
    <property type="match status" value="1"/>
</dbReference>
<dbReference type="InterPro" id="IPR023214">
    <property type="entry name" value="HAD_sf"/>
</dbReference>
<dbReference type="GO" id="GO:0005524">
    <property type="term" value="F:ATP binding"/>
    <property type="evidence" value="ECO:0007669"/>
    <property type="project" value="UniProtKB-KW"/>
</dbReference>
<dbReference type="GO" id="GO:1902600">
    <property type="term" value="P:proton transmembrane transport"/>
    <property type="evidence" value="ECO:0007669"/>
    <property type="project" value="TreeGrafter"/>
</dbReference>
<dbReference type="Pfam" id="PF00122">
    <property type="entry name" value="E1-E2_ATPase"/>
    <property type="match status" value="1"/>
</dbReference>
<dbReference type="FunCoup" id="A0A0M9UC26">
    <property type="interactions" value="278"/>
</dbReference>
<dbReference type="SFLD" id="SFLDG00002">
    <property type="entry name" value="C1.7:_P-type_atpase_like"/>
    <property type="match status" value="1"/>
</dbReference>
<comment type="similarity">
    <text evidence="2">Belongs to the cation transport ATPase (P-type) (TC 3.A.3) family. Type IIA subfamily.</text>
</comment>
<dbReference type="GO" id="GO:0046872">
    <property type="term" value="F:metal ion binding"/>
    <property type="evidence" value="ECO:0007669"/>
    <property type="project" value="UniProtKB-KW"/>
</dbReference>
<dbReference type="PANTHER" id="PTHR43294">
    <property type="entry name" value="SODIUM/POTASSIUM-TRANSPORTING ATPASE SUBUNIT ALPHA"/>
    <property type="match status" value="1"/>
</dbReference>
<dbReference type="EC" id="7.2.2.10" evidence="3"/>
<dbReference type="CDD" id="cd02089">
    <property type="entry name" value="P-type_ATPase_Ca_prok"/>
    <property type="match status" value="1"/>
</dbReference>
<dbReference type="Gene3D" id="3.40.50.1000">
    <property type="entry name" value="HAD superfamily/HAD-like"/>
    <property type="match status" value="1"/>
</dbReference>
<evidence type="ECO:0000256" key="12">
    <source>
        <dbReference type="ARBA" id="ARBA00022967"/>
    </source>
</evidence>
<evidence type="ECO:0000256" key="13">
    <source>
        <dbReference type="ARBA" id="ARBA00022989"/>
    </source>
</evidence>
<evidence type="ECO:0000256" key="11">
    <source>
        <dbReference type="ARBA" id="ARBA00022842"/>
    </source>
</evidence>
<feature type="transmembrane region" description="Helical" evidence="17">
    <location>
        <begin position="869"/>
        <end position="888"/>
    </location>
</feature>
<dbReference type="GO" id="GO:0005388">
    <property type="term" value="F:P-type calcium transporter activity"/>
    <property type="evidence" value="ECO:0007669"/>
    <property type="project" value="UniProtKB-EC"/>
</dbReference>
<protein>
    <recommendedName>
        <fullName evidence="3">P-type Ca(2+) transporter</fullName>
        <ecNumber evidence="3">7.2.2.10</ecNumber>
    </recommendedName>
</protein>
<evidence type="ECO:0000256" key="1">
    <source>
        <dbReference type="ARBA" id="ARBA00004651"/>
    </source>
</evidence>
<feature type="transmembrane region" description="Helical" evidence="17">
    <location>
        <begin position="839"/>
        <end position="857"/>
    </location>
</feature>
<dbReference type="Pfam" id="PF00690">
    <property type="entry name" value="Cation_ATPase_N"/>
    <property type="match status" value="1"/>
</dbReference>
<dbReference type="EMBL" id="LGKN01000004">
    <property type="protein sequence ID" value="KPL88408.1"/>
    <property type="molecule type" value="Genomic_DNA"/>
</dbReference>
<dbReference type="OrthoDB" id="9760364at2"/>
<accession>A0A0M9UC26</accession>
<gene>
    <name evidence="19" type="ORF">ARMA_0813</name>
    <name evidence="20" type="ORF">SE16_06245</name>
</gene>
<dbReference type="InterPro" id="IPR004014">
    <property type="entry name" value="ATPase_P-typ_cation-transptr_N"/>
</dbReference>
<reference evidence="21" key="3">
    <citation type="submission" date="2015-08" db="EMBL/GenBank/DDBJ databases">
        <title>Draft Genome Sequence of a Heterotrophic Facultative Anaerobic Bacterium Ardenticatena maritima Strain 110S.</title>
        <authorList>
            <person name="Kawaichi S."/>
            <person name="Yoshida T."/>
            <person name="Sako Y."/>
            <person name="Nakamura R."/>
        </authorList>
    </citation>
    <scope>NUCLEOTIDE SEQUENCE [LARGE SCALE GENOMIC DNA]</scope>
    <source>
        <strain evidence="21">110S</strain>
    </source>
</reference>
<dbReference type="InParanoid" id="A0A0M9UC26"/>
<dbReference type="SMART" id="SM00831">
    <property type="entry name" value="Cation_ATPase_N"/>
    <property type="match status" value="1"/>
</dbReference>
<evidence type="ECO:0000256" key="4">
    <source>
        <dbReference type="ARBA" id="ARBA00022475"/>
    </source>
</evidence>
<evidence type="ECO:0000256" key="17">
    <source>
        <dbReference type="SAM" id="Phobius"/>
    </source>
</evidence>
<dbReference type="InterPro" id="IPR023299">
    <property type="entry name" value="ATPase_P-typ_cyto_dom_N"/>
</dbReference>
<evidence type="ECO:0000259" key="18">
    <source>
        <dbReference type="SMART" id="SM00831"/>
    </source>
</evidence>
<keyword evidence="6 17" id="KW-0812">Transmembrane</keyword>
<evidence type="ECO:0000256" key="9">
    <source>
        <dbReference type="ARBA" id="ARBA00022837"/>
    </source>
</evidence>
<dbReference type="GO" id="GO:0140352">
    <property type="term" value="P:export from cell"/>
    <property type="evidence" value="ECO:0007669"/>
    <property type="project" value="UniProtKB-ARBA"/>
</dbReference>
<dbReference type="InterPro" id="IPR036412">
    <property type="entry name" value="HAD-like_sf"/>
</dbReference>
<dbReference type="InterPro" id="IPR006068">
    <property type="entry name" value="ATPase_P-typ_cation-transptr_C"/>
</dbReference>
<dbReference type="PANTHER" id="PTHR43294:SF21">
    <property type="entry name" value="CATION TRANSPORTING ATPASE"/>
    <property type="match status" value="1"/>
</dbReference>
<keyword evidence="12" id="KW-1278">Translocase</keyword>
<feature type="transmembrane region" description="Helical" evidence="17">
    <location>
        <begin position="274"/>
        <end position="299"/>
    </location>
</feature>
<evidence type="ECO:0000256" key="8">
    <source>
        <dbReference type="ARBA" id="ARBA00022741"/>
    </source>
</evidence>
<dbReference type="SFLD" id="SFLDF00027">
    <property type="entry name" value="p-type_atpase"/>
    <property type="match status" value="1"/>
</dbReference>
<dbReference type="Gene3D" id="2.70.150.10">
    <property type="entry name" value="Calcium-transporting ATPase, cytoplasmic transduction domain A"/>
    <property type="match status" value="1"/>
</dbReference>
<name>A0A0M9UC26_9CHLR</name>
<dbReference type="Gene3D" id="1.20.1110.10">
    <property type="entry name" value="Calcium-transporting ATPase, transmembrane domain"/>
    <property type="match status" value="1"/>
</dbReference>
<organism evidence="19 21">
    <name type="scientific">Ardenticatena maritima</name>
    <dbReference type="NCBI Taxonomy" id="872965"/>
    <lineage>
        <taxon>Bacteria</taxon>
        <taxon>Bacillati</taxon>
        <taxon>Chloroflexota</taxon>
        <taxon>Ardenticatenia</taxon>
        <taxon>Ardenticatenales</taxon>
        <taxon>Ardenticatenaceae</taxon>
        <taxon>Ardenticatena</taxon>
    </lineage>
</organism>
<evidence type="ECO:0000256" key="7">
    <source>
        <dbReference type="ARBA" id="ARBA00022723"/>
    </source>
</evidence>
<comment type="catalytic activity">
    <reaction evidence="16">
        <text>Ca(2+)(in) + ATP + H2O = Ca(2+)(out) + ADP + phosphate + H(+)</text>
        <dbReference type="Rhea" id="RHEA:18105"/>
        <dbReference type="ChEBI" id="CHEBI:15377"/>
        <dbReference type="ChEBI" id="CHEBI:15378"/>
        <dbReference type="ChEBI" id="CHEBI:29108"/>
        <dbReference type="ChEBI" id="CHEBI:30616"/>
        <dbReference type="ChEBI" id="CHEBI:43474"/>
        <dbReference type="ChEBI" id="CHEBI:456216"/>
        <dbReference type="EC" id="7.2.2.10"/>
    </reaction>
</comment>
<keyword evidence="14" id="KW-0406">Ion transport</keyword>
<keyword evidence="5" id="KW-0813">Transport</keyword>
<keyword evidence="9" id="KW-0106">Calcium</keyword>
<evidence type="ECO:0000313" key="22">
    <source>
        <dbReference type="Proteomes" id="UP000050502"/>
    </source>
</evidence>
<keyword evidence="13 17" id="KW-1133">Transmembrane helix</keyword>
<evidence type="ECO:0000256" key="10">
    <source>
        <dbReference type="ARBA" id="ARBA00022840"/>
    </source>
</evidence>
<proteinExistence type="inferred from homology"/>
<dbReference type="PATRIC" id="fig|872965.6.peg.1284"/>
<dbReference type="SUPFAM" id="SSF81653">
    <property type="entry name" value="Calcium ATPase, transduction domain A"/>
    <property type="match status" value="1"/>
</dbReference>
<dbReference type="InterPro" id="IPR059000">
    <property type="entry name" value="ATPase_P-type_domA"/>
</dbReference>
<evidence type="ECO:0000256" key="2">
    <source>
        <dbReference type="ARBA" id="ARBA00005675"/>
    </source>
</evidence>
<keyword evidence="7" id="KW-0479">Metal-binding</keyword>
<dbReference type="AlphaFoldDB" id="A0A0M9UC26"/>
<dbReference type="InterPro" id="IPR006413">
    <property type="entry name" value="P-type_ATPase_IIA_PMR1"/>
</dbReference>
<comment type="subcellular location">
    <subcellularLocation>
        <location evidence="1">Cell membrane</location>
        <topology evidence="1">Multi-pass membrane protein</topology>
    </subcellularLocation>
</comment>
<evidence type="ECO:0000256" key="16">
    <source>
        <dbReference type="ARBA" id="ARBA00048694"/>
    </source>
</evidence>
<dbReference type="InterPro" id="IPR008250">
    <property type="entry name" value="ATPase_P-typ_transduc_dom_A_sf"/>
</dbReference>
<reference evidence="19 21" key="1">
    <citation type="journal article" date="2015" name="Genome Announc.">
        <title>Draft Genome Sequence of a Heterotrophic Facultative Anaerobic Thermophilic Bacterium, Ardenticatena maritima Strain 110ST.</title>
        <authorList>
            <person name="Kawaichi S."/>
            <person name="Yoshida T."/>
            <person name="Sako Y."/>
            <person name="Nakamura R."/>
        </authorList>
    </citation>
    <scope>NUCLEOTIDE SEQUENCE [LARGE SCALE GENOMIC DNA]</scope>
    <source>
        <strain evidence="19 21">110S</strain>
    </source>
</reference>
<keyword evidence="21" id="KW-1185">Reference proteome</keyword>
<dbReference type="NCBIfam" id="TIGR01522">
    <property type="entry name" value="ATPase-IIA2_Ca"/>
    <property type="match status" value="1"/>
</dbReference>
<keyword evidence="19" id="KW-0378">Hydrolase</keyword>
<dbReference type="STRING" id="872965.SE16_06245"/>
<dbReference type="SUPFAM" id="SSF81665">
    <property type="entry name" value="Calcium ATPase, transmembrane domain M"/>
    <property type="match status" value="1"/>
</dbReference>
<dbReference type="SFLD" id="SFLDS00003">
    <property type="entry name" value="Haloacid_Dehalogenase"/>
    <property type="match status" value="1"/>
</dbReference>
<keyword evidence="10" id="KW-0067">ATP-binding</keyword>
<dbReference type="Gene3D" id="3.40.1110.10">
    <property type="entry name" value="Calcium-transporting ATPase, cytoplasmic domain N"/>
    <property type="match status" value="1"/>
</dbReference>
<dbReference type="GO" id="GO:0005886">
    <property type="term" value="C:plasma membrane"/>
    <property type="evidence" value="ECO:0007669"/>
    <property type="project" value="UniProtKB-SubCell"/>
</dbReference>
<keyword evidence="11" id="KW-0460">Magnesium</keyword>
<keyword evidence="15 17" id="KW-0472">Membrane</keyword>
<feature type="transmembrane region" description="Helical" evidence="17">
    <location>
        <begin position="778"/>
        <end position="796"/>
    </location>
</feature>
<feature type="transmembrane region" description="Helical" evidence="17">
    <location>
        <begin position="248"/>
        <end position="268"/>
    </location>
</feature>
<dbReference type="RefSeq" id="WP_054492322.1">
    <property type="nucleotide sequence ID" value="NZ_BBZA01000052.1"/>
</dbReference>
<evidence type="ECO:0000313" key="20">
    <source>
        <dbReference type="EMBL" id="KPL88408.1"/>
    </source>
</evidence>
<dbReference type="InterPro" id="IPR018303">
    <property type="entry name" value="ATPase_P-typ_P_site"/>
</dbReference>
<evidence type="ECO:0000313" key="19">
    <source>
        <dbReference type="EMBL" id="GAP62390.1"/>
    </source>
</evidence>
<comment type="caution">
    <text evidence="19">The sequence shown here is derived from an EMBL/GenBank/DDBJ whole genome shotgun (WGS) entry which is preliminary data.</text>
</comment>
<dbReference type="NCBIfam" id="TIGR01494">
    <property type="entry name" value="ATPase_P-type"/>
    <property type="match status" value="2"/>
</dbReference>
<dbReference type="NCBIfam" id="TIGR01116">
    <property type="entry name" value="ATPase-IIA1_Ca"/>
    <property type="match status" value="1"/>
</dbReference>
<dbReference type="Proteomes" id="UP000050502">
    <property type="component" value="Unassembled WGS sequence"/>
</dbReference>
<dbReference type="FunFam" id="1.20.1110.10:FF:000065">
    <property type="entry name" value="Sarcoplasmic/endoplasmic reticulum calcium ATPase 1"/>
    <property type="match status" value="1"/>
</dbReference>
<dbReference type="InterPro" id="IPR023298">
    <property type="entry name" value="ATPase_P-typ_TM_dom_sf"/>
</dbReference>
<dbReference type="FunFam" id="2.70.150.10:FF:000016">
    <property type="entry name" value="Calcium-transporting P-type ATPase putative"/>
    <property type="match status" value="1"/>
</dbReference>